<evidence type="ECO:0000313" key="1">
    <source>
        <dbReference type="EMBL" id="CUP43431.1"/>
    </source>
</evidence>
<dbReference type="EMBL" id="CZAJ01000048">
    <property type="protein sequence ID" value="CUP43431.1"/>
    <property type="molecule type" value="Genomic_DNA"/>
</dbReference>
<gene>
    <name evidence="1" type="ORF">ERS852497_02860</name>
</gene>
<accession>A0A174N836</accession>
<dbReference type="Proteomes" id="UP000095602">
    <property type="component" value="Unassembled WGS sequence"/>
</dbReference>
<evidence type="ECO:0000313" key="2">
    <source>
        <dbReference type="Proteomes" id="UP000095602"/>
    </source>
</evidence>
<protein>
    <submittedName>
        <fullName evidence="1">Uncharacterized protein</fullName>
    </submittedName>
</protein>
<name>A0A174N836_9FIRM</name>
<reference evidence="1 2" key="1">
    <citation type="submission" date="2015-09" db="EMBL/GenBank/DDBJ databases">
        <authorList>
            <consortium name="Pathogen Informatics"/>
        </authorList>
    </citation>
    <scope>NUCLEOTIDE SEQUENCE [LARGE SCALE GENOMIC DNA]</scope>
    <source>
        <strain evidence="1 2">2789STDY5834884</strain>
    </source>
</reference>
<proteinExistence type="predicted"/>
<sequence length="216" mass="25268">MKNKSINQVSIINGEDGPTSVFIFGEAQNQSLKIRIRNAIYQSRRKRIEKRIAANPHTLAEVVQYAKDHYDLVEINPAATNWIERQKNLKASLIMQHKPELLGQRKDIPKPDFHNEESVKNFLNEMEIRNKLIDQMPDNVIPMDFHLYEIKIGEDLMEIEVDYTWNIFGISYSGNKSVIKRFKKIARDLYCYYGVSEEDIKNRTKRYSSLVTELSS</sequence>
<dbReference type="RefSeq" id="WP_055274669.1">
    <property type="nucleotide sequence ID" value="NZ_CZAJ01000048.1"/>
</dbReference>
<dbReference type="AlphaFoldDB" id="A0A174N836"/>
<organism evidence="1 2">
    <name type="scientific">Agathobacter rectalis</name>
    <dbReference type="NCBI Taxonomy" id="39491"/>
    <lineage>
        <taxon>Bacteria</taxon>
        <taxon>Bacillati</taxon>
        <taxon>Bacillota</taxon>
        <taxon>Clostridia</taxon>
        <taxon>Lachnospirales</taxon>
        <taxon>Lachnospiraceae</taxon>
        <taxon>Agathobacter</taxon>
    </lineage>
</organism>